<feature type="signal peptide" evidence="1">
    <location>
        <begin position="1"/>
        <end position="20"/>
    </location>
</feature>
<dbReference type="InterPro" id="IPR043504">
    <property type="entry name" value="Peptidase_S1_PA_chymotrypsin"/>
</dbReference>
<dbReference type="Gene3D" id="2.40.10.10">
    <property type="entry name" value="Trypsin-like serine proteases"/>
    <property type="match status" value="2"/>
</dbReference>
<keyword evidence="1" id="KW-0732">Signal</keyword>
<evidence type="ECO:0000256" key="1">
    <source>
        <dbReference type="SAM" id="SignalP"/>
    </source>
</evidence>
<keyword evidence="2" id="KW-0645">Protease</keyword>
<dbReference type="EMBL" id="CP081294">
    <property type="protein sequence ID" value="QZD95833.1"/>
    <property type="molecule type" value="Genomic_DNA"/>
</dbReference>
<evidence type="ECO:0000313" key="2">
    <source>
        <dbReference type="EMBL" id="QZD95833.1"/>
    </source>
</evidence>
<proteinExistence type="predicted"/>
<sequence length="250" mass="27387">MTRNIFKFTLAIFLVPLAAAEGKVSIAQPTKAELAHMSFAPVGELSCSKGLSTQVLQGTVVGRRDTLLTVAHVLDGNTPERGTWLKGCIFRLFDRDGRIRFASRVSVASRPSESLRWSYALDWAILRLEKNALVEPAQVADLHSALESGHHSLAYFSRNRGRRFLQIASRCSVRTIRPRSIVLKHDCPSWKGTSGSPLLARTRDGYRVFGIQAKVGGYAVGIAGWPLEELRKATAVGKGDTDGALFPTKI</sequence>
<protein>
    <submittedName>
        <fullName evidence="2">Serine protease</fullName>
    </submittedName>
</protein>
<gene>
    <name evidence="2" type="ORF">K3136_03705</name>
</gene>
<dbReference type="Proteomes" id="UP000824321">
    <property type="component" value="Chromosome"/>
</dbReference>
<feature type="chain" id="PRO_5047113686" evidence="1">
    <location>
        <begin position="21"/>
        <end position="250"/>
    </location>
</feature>
<accession>A0ABX9A7D7</accession>
<reference evidence="2 3" key="1">
    <citation type="submission" date="2021-08" db="EMBL/GenBank/DDBJ databases">
        <title>Comparative Genomics Analysis of the Genus Qipengyuania Reveals Extensive Genetic Diversity and Metabolic Versatility, Including the Description of Fifteen Novel Species.</title>
        <authorList>
            <person name="Liu Y."/>
        </authorList>
    </citation>
    <scope>NUCLEOTIDE SEQUENCE [LARGE SCALE GENOMIC DNA]</scope>
    <source>
        <strain evidence="2 3">1NDH1</strain>
    </source>
</reference>
<evidence type="ECO:0000313" key="3">
    <source>
        <dbReference type="Proteomes" id="UP000824321"/>
    </source>
</evidence>
<name>A0ABX9A7D7_9SPHN</name>
<keyword evidence="2" id="KW-0378">Hydrolase</keyword>
<dbReference type="Pfam" id="PF13365">
    <property type="entry name" value="Trypsin_2"/>
    <property type="match status" value="1"/>
</dbReference>
<dbReference type="GO" id="GO:0008233">
    <property type="term" value="F:peptidase activity"/>
    <property type="evidence" value="ECO:0007669"/>
    <property type="project" value="UniProtKB-KW"/>
</dbReference>
<dbReference type="InterPro" id="IPR009003">
    <property type="entry name" value="Peptidase_S1_PA"/>
</dbReference>
<dbReference type="SUPFAM" id="SSF50494">
    <property type="entry name" value="Trypsin-like serine proteases"/>
    <property type="match status" value="1"/>
</dbReference>
<dbReference type="GO" id="GO:0006508">
    <property type="term" value="P:proteolysis"/>
    <property type="evidence" value="ECO:0007669"/>
    <property type="project" value="UniProtKB-KW"/>
</dbReference>
<organism evidence="2 3">
    <name type="scientific">Qipengyuania gelatinilytica</name>
    <dbReference type="NCBI Taxonomy" id="2867231"/>
    <lineage>
        <taxon>Bacteria</taxon>
        <taxon>Pseudomonadati</taxon>
        <taxon>Pseudomonadota</taxon>
        <taxon>Alphaproteobacteria</taxon>
        <taxon>Sphingomonadales</taxon>
        <taxon>Erythrobacteraceae</taxon>
        <taxon>Qipengyuania</taxon>
    </lineage>
</organism>
<keyword evidence="3" id="KW-1185">Reference proteome</keyword>